<dbReference type="PROSITE" id="PS51257">
    <property type="entry name" value="PROKAR_LIPOPROTEIN"/>
    <property type="match status" value="1"/>
</dbReference>
<feature type="signal peptide" evidence="1">
    <location>
        <begin position="1"/>
        <end position="26"/>
    </location>
</feature>
<name>A0A5C8V703_9FLAO</name>
<gene>
    <name evidence="3" type="ORF">FVB32_04095</name>
</gene>
<keyword evidence="4" id="KW-1185">Reference proteome</keyword>
<keyword evidence="1" id="KW-0732">Signal</keyword>
<protein>
    <submittedName>
        <fullName evidence="3">META domain-containing protein</fullName>
    </submittedName>
</protein>
<accession>A0A5C8V703</accession>
<evidence type="ECO:0000259" key="2">
    <source>
        <dbReference type="Pfam" id="PF03724"/>
    </source>
</evidence>
<dbReference type="InterPro" id="IPR038670">
    <property type="entry name" value="HslJ-like_sf"/>
</dbReference>
<reference evidence="3 4" key="1">
    <citation type="submission" date="2019-08" db="EMBL/GenBank/DDBJ databases">
        <title>Professor.</title>
        <authorList>
            <person name="Park J.S."/>
        </authorList>
    </citation>
    <scope>NUCLEOTIDE SEQUENCE [LARGE SCALE GENOMIC DNA]</scope>
    <source>
        <strain evidence="3 4">176CP5-101</strain>
    </source>
</reference>
<dbReference type="EMBL" id="VRUR01000001">
    <property type="protein sequence ID" value="TXN37477.1"/>
    <property type="molecule type" value="Genomic_DNA"/>
</dbReference>
<dbReference type="Gene3D" id="2.40.128.270">
    <property type="match status" value="1"/>
</dbReference>
<comment type="caution">
    <text evidence="3">The sequence shown here is derived from an EMBL/GenBank/DDBJ whole genome shotgun (WGS) entry which is preliminary data.</text>
</comment>
<feature type="chain" id="PRO_5022795386" evidence="1">
    <location>
        <begin position="27"/>
        <end position="154"/>
    </location>
</feature>
<proteinExistence type="predicted"/>
<dbReference type="InterPro" id="IPR005184">
    <property type="entry name" value="DUF306_Meta_HslJ"/>
</dbReference>
<sequence>MLSMKTGFLNLLVVLLTALLSLGCSTDSEDINNTEILGEWNVVAIHNSSPSGPTLGPNSGEVISIRFGQNRDFSGTTSANSFGGQYDTSRTLLFIEEMTTTEVADTTYGQAFYEAFNESRNTETKFSEFEIKVQDENTIHLEYQSFKFLTLQKQ</sequence>
<evidence type="ECO:0000256" key="1">
    <source>
        <dbReference type="SAM" id="SignalP"/>
    </source>
</evidence>
<evidence type="ECO:0000313" key="3">
    <source>
        <dbReference type="EMBL" id="TXN37477.1"/>
    </source>
</evidence>
<dbReference type="Proteomes" id="UP000321456">
    <property type="component" value="Unassembled WGS sequence"/>
</dbReference>
<evidence type="ECO:0000313" key="4">
    <source>
        <dbReference type="Proteomes" id="UP000321456"/>
    </source>
</evidence>
<feature type="domain" description="DUF306" evidence="2">
    <location>
        <begin position="38"/>
        <end position="131"/>
    </location>
</feature>
<dbReference type="AlphaFoldDB" id="A0A5C8V703"/>
<dbReference type="Pfam" id="PF03724">
    <property type="entry name" value="META"/>
    <property type="match status" value="1"/>
</dbReference>
<organism evidence="3 4">
    <name type="scientific">Flagellimonas hymeniacidonis</name>
    <dbReference type="NCBI Taxonomy" id="2603628"/>
    <lineage>
        <taxon>Bacteria</taxon>
        <taxon>Pseudomonadati</taxon>
        <taxon>Bacteroidota</taxon>
        <taxon>Flavobacteriia</taxon>
        <taxon>Flavobacteriales</taxon>
        <taxon>Flavobacteriaceae</taxon>
        <taxon>Flagellimonas</taxon>
    </lineage>
</organism>